<evidence type="ECO:0000313" key="2">
    <source>
        <dbReference type="EMBL" id="MBO1363622.1"/>
    </source>
</evidence>
<dbReference type="InterPro" id="IPR018594">
    <property type="entry name" value="DUF2023"/>
</dbReference>
<evidence type="ECO:0000313" key="3">
    <source>
        <dbReference type="Proteomes" id="UP000664265"/>
    </source>
</evidence>
<dbReference type="InterPro" id="IPR036780">
    <property type="entry name" value="PG1857-like_sf"/>
</dbReference>
<sequence>MMTAEAVPTDMRVLSEQIYQYKKGVRNMVLYTFPDRYQQQAIDKLERQKIDYLVQPIGNKRINLFFGRRECMDVVRTFINQPLHQLSPEEDFILGALLGYDICGQCKRFCKLKYNDLA</sequence>
<reference evidence="2 3" key="1">
    <citation type="submission" date="2021-01" db="EMBL/GenBank/DDBJ databases">
        <title>Prevotella A2931 sp. nov.</title>
        <authorList>
            <person name="Buhl M."/>
            <person name="Oberhettinger P."/>
        </authorList>
    </citation>
    <scope>NUCLEOTIDE SEQUENCE [LARGE SCALE GENOMIC DNA]</scope>
    <source>
        <strain evidence="2 3">A2931</strain>
    </source>
</reference>
<gene>
    <name evidence="2" type="ORF">JHU38_07545</name>
</gene>
<organism evidence="2 3">
    <name type="scientific">Prevotella illustrans</name>
    <dbReference type="NCBI Taxonomy" id="2800387"/>
    <lineage>
        <taxon>Bacteria</taxon>
        <taxon>Pseudomonadati</taxon>
        <taxon>Bacteroidota</taxon>
        <taxon>Bacteroidia</taxon>
        <taxon>Bacteroidales</taxon>
        <taxon>Prevotellaceae</taxon>
        <taxon>Prevotella</taxon>
    </lineage>
</organism>
<evidence type="ECO:0000259" key="1">
    <source>
        <dbReference type="Pfam" id="PF09633"/>
    </source>
</evidence>
<feature type="domain" description="DUF2023" evidence="1">
    <location>
        <begin position="12"/>
        <end position="111"/>
    </location>
</feature>
<name>A0ABS3M620_9BACT</name>
<dbReference type="RefSeq" id="WP_107582238.1">
    <property type="nucleotide sequence ID" value="NZ_JAERMS010000021.1"/>
</dbReference>
<protein>
    <submittedName>
        <fullName evidence="2">DUF2023 family protein</fullName>
    </submittedName>
</protein>
<dbReference type="Gene3D" id="3.30.2190.10">
    <property type="entry name" value="PG1857-like"/>
    <property type="match status" value="1"/>
</dbReference>
<accession>A0ABS3M620</accession>
<proteinExistence type="predicted"/>
<dbReference type="SUPFAM" id="SSF160448">
    <property type="entry name" value="PG1857-like"/>
    <property type="match status" value="1"/>
</dbReference>
<keyword evidence="3" id="KW-1185">Reference proteome</keyword>
<comment type="caution">
    <text evidence="2">The sequence shown here is derived from an EMBL/GenBank/DDBJ whole genome shotgun (WGS) entry which is preliminary data.</text>
</comment>
<dbReference type="Pfam" id="PF09633">
    <property type="entry name" value="DUF2023"/>
    <property type="match status" value="1"/>
</dbReference>
<dbReference type="EMBL" id="JAERMS010000021">
    <property type="protein sequence ID" value="MBO1363622.1"/>
    <property type="molecule type" value="Genomic_DNA"/>
</dbReference>
<dbReference type="Proteomes" id="UP000664265">
    <property type="component" value="Unassembled WGS sequence"/>
</dbReference>